<comment type="similarity">
    <text evidence="1">Belongs to the ROK (NagC/XylR) family.</text>
</comment>
<evidence type="ECO:0000313" key="2">
    <source>
        <dbReference type="EMBL" id="WGH93963.1"/>
    </source>
</evidence>
<evidence type="ECO:0000313" key="3">
    <source>
        <dbReference type="Proteomes" id="UP001224674"/>
    </source>
</evidence>
<dbReference type="NCBIfam" id="NF045942">
    <property type="entry name" value="PolPhglucPhase"/>
    <property type="match status" value="1"/>
</dbReference>
<keyword evidence="3" id="KW-1185">Reference proteome</keyword>
<gene>
    <name evidence="2" type="ORF">QDX21_03970</name>
</gene>
<reference evidence="2 3" key="1">
    <citation type="submission" date="2023-03" db="EMBL/GenBank/DDBJ databases">
        <title>Complete genome sequences of several Auritidibacter ignavus strains isolated from ear infections.</title>
        <authorList>
            <person name="Baehr T."/>
            <person name="Baumhoegger A.M."/>
        </authorList>
    </citation>
    <scope>NUCLEOTIDE SEQUENCE [LARGE SCALE GENOMIC DNA]</scope>
    <source>
        <strain evidence="2 3">BABAE-6</strain>
    </source>
</reference>
<dbReference type="RefSeq" id="WP_110099335.1">
    <property type="nucleotide sequence ID" value="NZ_CP122566.1"/>
</dbReference>
<dbReference type="InterPro" id="IPR000600">
    <property type="entry name" value="ROK"/>
</dbReference>
<dbReference type="InterPro" id="IPR043129">
    <property type="entry name" value="ATPase_NBD"/>
</dbReference>
<proteinExistence type="inferred from homology"/>
<sequence>MSGNNTPTYIGVDIGGTGMKGGIVAISASGQQAGELSGERFRIPTPQPATPQAVARTVAEIIDELDSREMAPARDRPVGICLPSVIHHGLALSANNIDPSWIETNAHELFSDHLHRDVRVINDADAAGLAEARFGAARRVSGSVLVVTLGTGIGSAMIHNGVLVPNFELGSLEFRGNMAERDASASARERAELSFQEYAEQRLQPYFSYLERLFSPELFVIGGGISQRAEEFLPYVKLRARTIPAQMVNNAGIIGAALFASIADTSM</sequence>
<dbReference type="CDD" id="cd24058">
    <property type="entry name" value="ASKHA_NBD_ROK_PPGK"/>
    <property type="match status" value="1"/>
</dbReference>
<dbReference type="Gene3D" id="3.30.420.40">
    <property type="match status" value="2"/>
</dbReference>
<dbReference type="PANTHER" id="PTHR18964:SF146">
    <property type="entry name" value="POLYPHOSPHATE GLUCOKINASE"/>
    <property type="match status" value="1"/>
</dbReference>
<organism evidence="2 3">
    <name type="scientific">Auritidibacter ignavus</name>
    <dbReference type="NCBI Taxonomy" id="678932"/>
    <lineage>
        <taxon>Bacteria</taxon>
        <taxon>Bacillati</taxon>
        <taxon>Actinomycetota</taxon>
        <taxon>Actinomycetes</taxon>
        <taxon>Micrococcales</taxon>
        <taxon>Micrococcaceae</taxon>
        <taxon>Auritidibacter</taxon>
    </lineage>
</organism>
<dbReference type="AlphaFoldDB" id="A0AAJ6AI92"/>
<dbReference type="PANTHER" id="PTHR18964">
    <property type="entry name" value="ROK (REPRESSOR, ORF, KINASE) FAMILY"/>
    <property type="match status" value="1"/>
</dbReference>
<accession>A0AAJ6AI92</accession>
<dbReference type="Pfam" id="PF00480">
    <property type="entry name" value="ROK"/>
    <property type="match status" value="1"/>
</dbReference>
<name>A0AAJ6AI92_9MICC</name>
<dbReference type="EMBL" id="CP122566">
    <property type="protein sequence ID" value="WGH93963.1"/>
    <property type="molecule type" value="Genomic_DNA"/>
</dbReference>
<dbReference type="Proteomes" id="UP001224674">
    <property type="component" value="Chromosome"/>
</dbReference>
<evidence type="ECO:0000256" key="1">
    <source>
        <dbReference type="ARBA" id="ARBA00006479"/>
    </source>
</evidence>
<dbReference type="SUPFAM" id="SSF53067">
    <property type="entry name" value="Actin-like ATPase domain"/>
    <property type="match status" value="1"/>
</dbReference>
<protein>
    <submittedName>
        <fullName evidence="2">ROK family protein</fullName>
    </submittedName>
</protein>